<evidence type="ECO:0000313" key="1">
    <source>
        <dbReference type="EMBL" id="KKL14764.1"/>
    </source>
</evidence>
<organism evidence="1">
    <name type="scientific">marine sediment metagenome</name>
    <dbReference type="NCBI Taxonomy" id="412755"/>
    <lineage>
        <taxon>unclassified sequences</taxon>
        <taxon>metagenomes</taxon>
        <taxon>ecological metagenomes</taxon>
    </lineage>
</organism>
<feature type="non-terminal residue" evidence="1">
    <location>
        <position position="1"/>
    </location>
</feature>
<gene>
    <name evidence="1" type="ORF">LCGC14_2512420</name>
</gene>
<name>A0A0F9AYS9_9ZZZZ</name>
<dbReference type="AlphaFoldDB" id="A0A0F9AYS9"/>
<reference evidence="1" key="1">
    <citation type="journal article" date="2015" name="Nature">
        <title>Complex archaea that bridge the gap between prokaryotes and eukaryotes.</title>
        <authorList>
            <person name="Spang A."/>
            <person name="Saw J.H."/>
            <person name="Jorgensen S.L."/>
            <person name="Zaremba-Niedzwiedzka K."/>
            <person name="Martijn J."/>
            <person name="Lind A.E."/>
            <person name="van Eijk R."/>
            <person name="Schleper C."/>
            <person name="Guy L."/>
            <person name="Ettema T.J."/>
        </authorList>
    </citation>
    <scope>NUCLEOTIDE SEQUENCE</scope>
</reference>
<protein>
    <submittedName>
        <fullName evidence="1">Uncharacterized protein</fullName>
    </submittedName>
</protein>
<proteinExistence type="predicted"/>
<dbReference type="EMBL" id="LAZR01040326">
    <property type="protein sequence ID" value="KKL14764.1"/>
    <property type="molecule type" value="Genomic_DNA"/>
</dbReference>
<comment type="caution">
    <text evidence="1">The sequence shown here is derived from an EMBL/GenBank/DDBJ whole genome shotgun (WGS) entry which is preliminary data.</text>
</comment>
<accession>A0A0F9AYS9</accession>
<sequence length="114" mass="12866">EEELQRLAKYAERVAAAGRDLSVLSPEELRDLRALSSKWLREQAEPRKEEPQAYQEIGTFTWKGHLIRISGWGDNLDIYPDESAGEPPFPSVTIRGRRDATVELVGLVTIKFGS</sequence>